<proteinExistence type="predicted"/>
<gene>
    <name evidence="1" type="ORF">HDF15_001482</name>
</gene>
<protein>
    <submittedName>
        <fullName evidence="1">Uncharacterized protein</fullName>
    </submittedName>
</protein>
<comment type="caution">
    <text evidence="1">The sequence shown here is derived from an EMBL/GenBank/DDBJ whole genome shotgun (WGS) entry which is preliminary data.</text>
</comment>
<evidence type="ECO:0000313" key="2">
    <source>
        <dbReference type="Proteomes" id="UP000584867"/>
    </source>
</evidence>
<reference evidence="1 2" key="1">
    <citation type="submission" date="2020-08" db="EMBL/GenBank/DDBJ databases">
        <title>Genomic Encyclopedia of Type Strains, Phase IV (KMG-V): Genome sequencing to study the core and pangenomes of soil and plant-associated prokaryotes.</title>
        <authorList>
            <person name="Whitman W."/>
        </authorList>
    </citation>
    <scope>NUCLEOTIDE SEQUENCE [LARGE SCALE GENOMIC DNA]</scope>
    <source>
        <strain evidence="1 2">X5P3</strain>
    </source>
</reference>
<accession>A0A7W7ZNH7</accession>
<sequence>MDKTIRRVTDLKQQRAENFRYWQSIPLGERLSAISELSVNAYTFANAVKGVRNEDGSRLQRSLVRVERSSR</sequence>
<name>A0A7W7ZNH7_9BACT</name>
<dbReference type="EMBL" id="JACHIO010000005">
    <property type="protein sequence ID" value="MBB5063142.1"/>
    <property type="molecule type" value="Genomic_DNA"/>
</dbReference>
<organism evidence="1 2">
    <name type="scientific">Granulicella mallensis</name>
    <dbReference type="NCBI Taxonomy" id="940614"/>
    <lineage>
        <taxon>Bacteria</taxon>
        <taxon>Pseudomonadati</taxon>
        <taxon>Acidobacteriota</taxon>
        <taxon>Terriglobia</taxon>
        <taxon>Terriglobales</taxon>
        <taxon>Acidobacteriaceae</taxon>
        <taxon>Granulicella</taxon>
    </lineage>
</organism>
<evidence type="ECO:0000313" key="1">
    <source>
        <dbReference type="EMBL" id="MBB5063142.1"/>
    </source>
</evidence>
<dbReference type="Proteomes" id="UP000584867">
    <property type="component" value="Unassembled WGS sequence"/>
</dbReference>
<dbReference type="AlphaFoldDB" id="A0A7W7ZNH7"/>